<gene>
    <name evidence="3" type="ORF">ENKO_33980</name>
</gene>
<dbReference type="AlphaFoldDB" id="A0AA86ME54"/>
<dbReference type="NCBIfam" id="TIGR04390">
    <property type="entry name" value="OMP_YaiO_dom"/>
    <property type="match status" value="1"/>
</dbReference>
<proteinExistence type="predicted"/>
<dbReference type="RefSeq" id="WP_088220297.1">
    <property type="nucleotide sequence ID" value="NZ_AP024590.1"/>
</dbReference>
<sequence>MRRIALATAIITICAPLHAEITSLTAGYDFNDYSGTHGSRQMRFAEIKNTLDKGALVMNLSDGEREYNGDERYHSIRGRASLWYRWNGWLSTRSSIALAEDTPVFARQDVQQDVTVKVLKPLLITGGYRTARYYGGVDVDAWSAGLTWYAGPTITNWRYTWYDSHGAGDSYSHVVSLRLNDATGKGSTQVWVAWGSGAYNYDWAPERYTGTTQSVSLRRLQPLNDRWALGMTLGKQWYDMPLENYHGLNAALDLTWTF</sequence>
<evidence type="ECO:0000259" key="2">
    <source>
        <dbReference type="Pfam" id="PF19413"/>
    </source>
</evidence>
<accession>A0AA86ME54</accession>
<feature type="chain" id="PRO_5041729580" evidence="1">
    <location>
        <begin position="20"/>
        <end position="258"/>
    </location>
</feature>
<evidence type="ECO:0000313" key="4">
    <source>
        <dbReference type="Proteomes" id="UP000682928"/>
    </source>
</evidence>
<protein>
    <submittedName>
        <fullName evidence="3">Membrane protein</fullName>
    </submittedName>
</protein>
<feature type="domain" description="YaiO beta-barrel" evidence="2">
    <location>
        <begin position="23"/>
        <end position="202"/>
    </location>
</feature>
<evidence type="ECO:0000256" key="1">
    <source>
        <dbReference type="SAM" id="SignalP"/>
    </source>
</evidence>
<dbReference type="InterPro" id="IPR030887">
    <property type="entry name" value="Beta-barrel_YaiO"/>
</dbReference>
<dbReference type="Proteomes" id="UP000682928">
    <property type="component" value="Chromosome"/>
</dbReference>
<reference evidence="3" key="1">
    <citation type="submission" date="2021-04" db="EMBL/GenBank/DDBJ databases">
        <title>Difference and commonality of drug resistance evolution in various bacteria. and drug sensitivity profiles.</title>
        <authorList>
            <person name="Maeda T."/>
            <person name="Shibai A."/>
            <person name="Kawada K."/>
            <person name="Kotani H."/>
            <person name="Tarusawa Y."/>
            <person name="Tanabe K."/>
            <person name="Furusawa C."/>
        </authorList>
    </citation>
    <scope>NUCLEOTIDE SEQUENCE</scope>
    <source>
        <strain evidence="3">JCM 8580</strain>
    </source>
</reference>
<dbReference type="EMBL" id="AP024590">
    <property type="protein sequence ID" value="BCU56804.1"/>
    <property type="molecule type" value="Genomic_DNA"/>
</dbReference>
<keyword evidence="1" id="KW-0732">Signal</keyword>
<name>A0AA86ME54_9ENTR</name>
<feature type="signal peptide" evidence="1">
    <location>
        <begin position="1"/>
        <end position="19"/>
    </location>
</feature>
<organism evidence="3 4">
    <name type="scientific">Enterobacter kobei</name>
    <dbReference type="NCBI Taxonomy" id="208224"/>
    <lineage>
        <taxon>Bacteria</taxon>
        <taxon>Pseudomonadati</taxon>
        <taxon>Pseudomonadota</taxon>
        <taxon>Gammaproteobacteria</taxon>
        <taxon>Enterobacterales</taxon>
        <taxon>Enterobacteriaceae</taxon>
        <taxon>Enterobacter</taxon>
        <taxon>Enterobacter cloacae complex</taxon>
    </lineage>
</organism>
<dbReference type="Pfam" id="PF19413">
    <property type="entry name" value="YaiO"/>
    <property type="match status" value="1"/>
</dbReference>
<evidence type="ECO:0000313" key="3">
    <source>
        <dbReference type="EMBL" id="BCU56804.1"/>
    </source>
</evidence>